<comment type="caution">
    <text evidence="2">The sequence shown here is derived from an EMBL/GenBank/DDBJ whole genome shotgun (WGS) entry which is preliminary data.</text>
</comment>
<dbReference type="EMBL" id="WNTK01000002">
    <property type="protein sequence ID" value="KAG9490496.1"/>
    <property type="molecule type" value="Genomic_DNA"/>
</dbReference>
<dbReference type="AlphaFoldDB" id="A0A8J6FMC7"/>
<dbReference type="GO" id="GO:0000492">
    <property type="term" value="P:box C/D snoRNP assembly"/>
    <property type="evidence" value="ECO:0007669"/>
    <property type="project" value="InterPro"/>
</dbReference>
<evidence type="ECO:0000313" key="3">
    <source>
        <dbReference type="Proteomes" id="UP000770717"/>
    </source>
</evidence>
<dbReference type="Pfam" id="PF15370">
    <property type="entry name" value="NOPCHAP1"/>
    <property type="match status" value="1"/>
</dbReference>
<feature type="compositionally biased region" description="Acidic residues" evidence="1">
    <location>
        <begin position="107"/>
        <end position="130"/>
    </location>
</feature>
<dbReference type="OrthoDB" id="1112980at2759"/>
<evidence type="ECO:0000256" key="1">
    <source>
        <dbReference type="SAM" id="MobiDB-lite"/>
    </source>
</evidence>
<dbReference type="Proteomes" id="UP000770717">
    <property type="component" value="Unassembled WGS sequence"/>
</dbReference>
<reference evidence="2" key="1">
    <citation type="thesis" date="2020" institute="ProQuest LLC" country="789 East Eisenhower Parkway, Ann Arbor, MI, USA">
        <title>Comparative Genomics and Chromosome Evolution.</title>
        <authorList>
            <person name="Mudd A.B."/>
        </authorList>
    </citation>
    <scope>NUCLEOTIDE SEQUENCE</scope>
    <source>
        <strain evidence="2">HN-11 Male</strain>
        <tissue evidence="2">Kidney and liver</tissue>
    </source>
</reference>
<sequence length="154" mass="16749">MEEAAGQRVEAVRSGELLAVGSSGGGLYKKLLITSDENKKAGSCPPIVRMPRSSILDRVQNFLPQMAQANEDLTRDIQSCSDGKFDIENVEGAENVIEMNVALVELNSDDSSEEESESSDESSDSDSDGEVTEHNIRLQQKGKKCKIEELTPTD</sequence>
<protein>
    <submittedName>
        <fullName evidence="2">Uncharacterized protein</fullName>
    </submittedName>
</protein>
<keyword evidence="3" id="KW-1185">Reference proteome</keyword>
<feature type="region of interest" description="Disordered" evidence="1">
    <location>
        <begin position="105"/>
        <end position="154"/>
    </location>
</feature>
<accession>A0A8J6FMC7</accession>
<organism evidence="2 3">
    <name type="scientific">Eleutherodactylus coqui</name>
    <name type="common">Puerto Rican coqui</name>
    <dbReference type="NCBI Taxonomy" id="57060"/>
    <lineage>
        <taxon>Eukaryota</taxon>
        <taxon>Metazoa</taxon>
        <taxon>Chordata</taxon>
        <taxon>Craniata</taxon>
        <taxon>Vertebrata</taxon>
        <taxon>Euteleostomi</taxon>
        <taxon>Amphibia</taxon>
        <taxon>Batrachia</taxon>
        <taxon>Anura</taxon>
        <taxon>Neobatrachia</taxon>
        <taxon>Hyloidea</taxon>
        <taxon>Eleutherodactylidae</taxon>
        <taxon>Eleutherodactylinae</taxon>
        <taxon>Eleutherodactylus</taxon>
        <taxon>Eleutherodactylus</taxon>
    </lineage>
</organism>
<dbReference type="GO" id="GO:0062064">
    <property type="term" value="F:box C/D methylation guide snoRNP complex binding"/>
    <property type="evidence" value="ECO:0007669"/>
    <property type="project" value="TreeGrafter"/>
</dbReference>
<dbReference type="InterPro" id="IPR027921">
    <property type="entry name" value="NOPCHAP1"/>
</dbReference>
<name>A0A8J6FMC7_ELECQ</name>
<dbReference type="PANTHER" id="PTHR28674:SF1">
    <property type="entry name" value="NOP PROTEIN CHAPERONE 1"/>
    <property type="match status" value="1"/>
</dbReference>
<evidence type="ECO:0000313" key="2">
    <source>
        <dbReference type="EMBL" id="KAG9490496.1"/>
    </source>
</evidence>
<gene>
    <name evidence="2" type="ORF">GDO78_006046</name>
</gene>
<dbReference type="PANTHER" id="PTHR28674">
    <property type="entry name" value="SIMILAR TO DNA SEGMENT, CHR 10, WAYNE STATE UNIVERSITY 102,-EXPRESSED"/>
    <property type="match status" value="1"/>
</dbReference>
<proteinExistence type="predicted"/>
<feature type="compositionally biased region" description="Basic and acidic residues" evidence="1">
    <location>
        <begin position="145"/>
        <end position="154"/>
    </location>
</feature>